<dbReference type="InterPro" id="IPR012094">
    <property type="entry name" value="tRNA_Ile_lys_synt"/>
</dbReference>
<dbReference type="InterPro" id="IPR011063">
    <property type="entry name" value="TilS/TtcA_N"/>
</dbReference>
<dbReference type="EMBL" id="CP119078">
    <property type="protein sequence ID" value="WED44664.1"/>
    <property type="molecule type" value="Genomic_DNA"/>
</dbReference>
<name>A0ABY8AY35_9GAMM</name>
<dbReference type="Gene3D" id="3.40.50.620">
    <property type="entry name" value="HUPs"/>
    <property type="match status" value="1"/>
</dbReference>
<sequence>MTKPLLKDEFLQQLNKYERLLIGYSGGLDSTVLLHLLSTQSFLKSKLIAVHINHGLSPNAQKWQKHCQEFCKALHVSFIVEQVHLYHTANIEEAAREARYASFAKLMKDNDGLILAHHLNDQAETLLLQLIRGTGIDGLAGMAFSKRFATGKLLRPFLGHSRETLEAYANFHQLQWIDDESNENIDFSRNYLRHQVMPLLVSRWPKISNNFARTSEHCQQAQSNLDDLAKIDCPSLTKASGQLTLTQLKKDLSCARLTNVLRFWLKENQVKLPSTATFNRLITEVIEAKDDANPQITWENNQVRRYQETLYLLKMSQSIPISPLRWLSFPEPLNLGESLGVLHANLSDKGLVIPEKSIIEVRFRKGGETFFWHGQTKQLKKLFQEWQIPPWMREQVPLVYVDNQLACVVGYAISDCFYNSLANVSYQLSLHWGS</sequence>
<dbReference type="RefSeq" id="WP_275090484.1">
    <property type="nucleotide sequence ID" value="NZ_CP119078.1"/>
</dbReference>
<evidence type="ECO:0000256" key="8">
    <source>
        <dbReference type="HAMAP-Rule" id="MF_01161"/>
    </source>
</evidence>
<evidence type="ECO:0000256" key="6">
    <source>
        <dbReference type="ARBA" id="ARBA00022840"/>
    </source>
</evidence>
<dbReference type="SUPFAM" id="SSF82829">
    <property type="entry name" value="MesJ substrate recognition domain-like"/>
    <property type="match status" value="1"/>
</dbReference>
<dbReference type="SUPFAM" id="SSF52402">
    <property type="entry name" value="Adenine nucleotide alpha hydrolases-like"/>
    <property type="match status" value="1"/>
</dbReference>
<keyword evidence="4 8" id="KW-0819">tRNA processing</keyword>
<keyword evidence="11" id="KW-1185">Reference proteome</keyword>
<dbReference type="SMART" id="SM00977">
    <property type="entry name" value="TilS_C"/>
    <property type="match status" value="1"/>
</dbReference>
<dbReference type="InterPro" id="IPR012796">
    <property type="entry name" value="Lysidine-tRNA-synth_C"/>
</dbReference>
<comment type="similarity">
    <text evidence="8">Belongs to the tRNA(Ile)-lysidine synthase family.</text>
</comment>
<feature type="binding site" evidence="8">
    <location>
        <begin position="25"/>
        <end position="30"/>
    </location>
    <ligand>
        <name>ATP</name>
        <dbReference type="ChEBI" id="CHEBI:30616"/>
    </ligand>
</feature>
<dbReference type="Pfam" id="PF09179">
    <property type="entry name" value="TilS"/>
    <property type="match status" value="1"/>
</dbReference>
<evidence type="ECO:0000259" key="9">
    <source>
        <dbReference type="SMART" id="SM00977"/>
    </source>
</evidence>
<dbReference type="PANTHER" id="PTHR43033">
    <property type="entry name" value="TRNA(ILE)-LYSIDINE SYNTHASE-RELATED"/>
    <property type="match status" value="1"/>
</dbReference>
<evidence type="ECO:0000256" key="7">
    <source>
        <dbReference type="ARBA" id="ARBA00048539"/>
    </source>
</evidence>
<comment type="subcellular location">
    <subcellularLocation>
        <location evidence="1 8">Cytoplasm</location>
    </subcellularLocation>
</comment>
<dbReference type="Proteomes" id="UP001222087">
    <property type="component" value="Chromosome"/>
</dbReference>
<dbReference type="NCBIfam" id="TIGR02433">
    <property type="entry name" value="lysidine_TilS_C"/>
    <property type="match status" value="1"/>
</dbReference>
<dbReference type="InterPro" id="IPR012795">
    <property type="entry name" value="tRNA_Ile_lys_synt_N"/>
</dbReference>
<keyword evidence="3 8" id="KW-0436">Ligase</keyword>
<dbReference type="HAMAP" id="MF_01161">
    <property type="entry name" value="tRNA_Ile_lys_synt"/>
    <property type="match status" value="1"/>
</dbReference>
<evidence type="ECO:0000256" key="5">
    <source>
        <dbReference type="ARBA" id="ARBA00022741"/>
    </source>
</evidence>
<dbReference type="SUPFAM" id="SSF56037">
    <property type="entry name" value="PheT/TilS domain"/>
    <property type="match status" value="1"/>
</dbReference>
<reference evidence="10 11" key="1">
    <citation type="submission" date="2023-02" db="EMBL/GenBank/DDBJ databases">
        <title>Genome Sequence of L. cardiaca H63T.</title>
        <authorList>
            <person name="Lopez A.E."/>
            <person name="Cianciotto N.P."/>
        </authorList>
    </citation>
    <scope>NUCLEOTIDE SEQUENCE [LARGE SCALE GENOMIC DNA]</scope>
    <source>
        <strain evidence="10 11">H63</strain>
    </source>
</reference>
<comment type="function">
    <text evidence="8">Ligates lysine onto the cytidine present at position 34 of the AUA codon-specific tRNA(Ile) that contains the anticodon CAU, in an ATP-dependent manner. Cytidine is converted to lysidine, thus changing the amino acid specificity of the tRNA from methionine to isoleucine.</text>
</comment>
<gene>
    <name evidence="8 10" type="primary">tilS</name>
    <name evidence="10" type="ORF">PXX05_07965</name>
</gene>
<dbReference type="CDD" id="cd01992">
    <property type="entry name" value="TilS_N"/>
    <property type="match status" value="1"/>
</dbReference>
<keyword evidence="6 8" id="KW-0067">ATP-binding</keyword>
<evidence type="ECO:0000313" key="11">
    <source>
        <dbReference type="Proteomes" id="UP001222087"/>
    </source>
</evidence>
<dbReference type="Gene3D" id="1.20.59.20">
    <property type="match status" value="1"/>
</dbReference>
<evidence type="ECO:0000256" key="1">
    <source>
        <dbReference type="ARBA" id="ARBA00004496"/>
    </source>
</evidence>
<dbReference type="EC" id="6.3.4.19" evidence="8"/>
<dbReference type="NCBIfam" id="TIGR02432">
    <property type="entry name" value="lysidine_TilS_N"/>
    <property type="match status" value="1"/>
</dbReference>
<evidence type="ECO:0000256" key="3">
    <source>
        <dbReference type="ARBA" id="ARBA00022598"/>
    </source>
</evidence>
<dbReference type="Pfam" id="PF01171">
    <property type="entry name" value="ATP_bind_3"/>
    <property type="match status" value="1"/>
</dbReference>
<keyword evidence="2 8" id="KW-0963">Cytoplasm</keyword>
<evidence type="ECO:0000256" key="2">
    <source>
        <dbReference type="ARBA" id="ARBA00022490"/>
    </source>
</evidence>
<evidence type="ECO:0000313" key="10">
    <source>
        <dbReference type="EMBL" id="WED44664.1"/>
    </source>
</evidence>
<dbReference type="PANTHER" id="PTHR43033:SF1">
    <property type="entry name" value="TRNA(ILE)-LYSIDINE SYNTHASE-RELATED"/>
    <property type="match status" value="1"/>
</dbReference>
<organism evidence="10 11">
    <name type="scientific">Legionella cardiaca</name>
    <dbReference type="NCBI Taxonomy" id="1071983"/>
    <lineage>
        <taxon>Bacteria</taxon>
        <taxon>Pseudomonadati</taxon>
        <taxon>Pseudomonadota</taxon>
        <taxon>Gammaproteobacteria</taxon>
        <taxon>Legionellales</taxon>
        <taxon>Legionellaceae</taxon>
        <taxon>Legionella</taxon>
    </lineage>
</organism>
<dbReference type="GO" id="GO:0032267">
    <property type="term" value="F:tRNA(Ile)-lysidine synthase activity"/>
    <property type="evidence" value="ECO:0007669"/>
    <property type="project" value="UniProtKB-EC"/>
</dbReference>
<keyword evidence="5 8" id="KW-0547">Nucleotide-binding</keyword>
<proteinExistence type="inferred from homology"/>
<dbReference type="InterPro" id="IPR015262">
    <property type="entry name" value="tRNA_Ile_lys_synt_subst-bd"/>
</dbReference>
<dbReference type="InterPro" id="IPR014729">
    <property type="entry name" value="Rossmann-like_a/b/a_fold"/>
</dbReference>
<protein>
    <recommendedName>
        <fullName evidence="8">tRNA(Ile)-lysidine synthase</fullName>
        <ecNumber evidence="8">6.3.4.19</ecNumber>
    </recommendedName>
    <alternativeName>
        <fullName evidence="8">tRNA(Ile)-2-lysyl-cytidine synthase</fullName>
    </alternativeName>
    <alternativeName>
        <fullName evidence="8">tRNA(Ile)-lysidine synthetase</fullName>
    </alternativeName>
</protein>
<feature type="domain" description="Lysidine-tRNA(Ile) synthetase C-terminal" evidence="9">
    <location>
        <begin position="359"/>
        <end position="432"/>
    </location>
</feature>
<evidence type="ECO:0000256" key="4">
    <source>
        <dbReference type="ARBA" id="ARBA00022694"/>
    </source>
</evidence>
<accession>A0ABY8AY35</accession>
<dbReference type="Pfam" id="PF11734">
    <property type="entry name" value="TilS_C"/>
    <property type="match status" value="1"/>
</dbReference>
<comment type="domain">
    <text evidence="8">The N-terminal region contains the highly conserved SGGXDS motif, predicted to be a P-loop motif involved in ATP binding.</text>
</comment>
<comment type="catalytic activity">
    <reaction evidence="7 8">
        <text>cytidine(34) in tRNA(Ile2) + L-lysine + ATP = lysidine(34) in tRNA(Ile2) + AMP + diphosphate + H(+)</text>
        <dbReference type="Rhea" id="RHEA:43744"/>
        <dbReference type="Rhea" id="RHEA-COMP:10625"/>
        <dbReference type="Rhea" id="RHEA-COMP:10670"/>
        <dbReference type="ChEBI" id="CHEBI:15378"/>
        <dbReference type="ChEBI" id="CHEBI:30616"/>
        <dbReference type="ChEBI" id="CHEBI:32551"/>
        <dbReference type="ChEBI" id="CHEBI:33019"/>
        <dbReference type="ChEBI" id="CHEBI:82748"/>
        <dbReference type="ChEBI" id="CHEBI:83665"/>
        <dbReference type="ChEBI" id="CHEBI:456215"/>
        <dbReference type="EC" id="6.3.4.19"/>
    </reaction>
</comment>